<evidence type="ECO:0000259" key="7">
    <source>
        <dbReference type="PROSITE" id="PS50023"/>
    </source>
</evidence>
<keyword evidence="5" id="KW-0175">Coiled coil</keyword>
<dbReference type="Pfam" id="PF00412">
    <property type="entry name" value="LIM"/>
    <property type="match status" value="1"/>
</dbReference>
<dbReference type="InterPro" id="IPR002931">
    <property type="entry name" value="Transglutaminase-like"/>
</dbReference>
<evidence type="ECO:0000313" key="9">
    <source>
        <dbReference type="Proteomes" id="UP000735302"/>
    </source>
</evidence>
<evidence type="ECO:0000313" key="8">
    <source>
        <dbReference type="EMBL" id="GFO10596.1"/>
    </source>
</evidence>
<dbReference type="Gene3D" id="3.10.620.30">
    <property type="match status" value="1"/>
</dbReference>
<dbReference type="InterPro" id="IPR053041">
    <property type="entry name" value="Transglut-like_Superfamily_Mod"/>
</dbReference>
<sequence length="988" mass="112803">MVYRSGMSVKSEDKRSERTASSASLKFGMSGKSGKSGKYDIDNEEPKSPKVAIVETYGDDNSYKYAFTYEKATLYEFKYTKAPHPADIDPCYRCNRRVLKADQVNVGVLFHKQCFRCRICGIPLTIQNFQRNDANSGDREIYCRTHVGKKVSQIRSGEVQPMGIEGPSVGPGKRYVLQVSGSSQRPLPISANQKQLPPVNTRFSNTGGQNRGLNDTNPEYLNDTSQWTDESQSSIDMSQKHKRPVHLGQEYKMYSPKPIKPGPHPTSVLKSFTDFDYAGVFDAQILLEQRHKEEEERLMRFLLEEREKELSRLDDMVDKEKDKAAEDLLASIENLSVHSIPRNLVDERDRIEEHFKQVKEERLKTVTEKIGSEEKTRSSKMIERHCVEMLTLIGEKDREVDRMCVFDHSMRPPVEPPDGKKSSLYKSPEMFEHLDAHAMQLANEEFDTMTELVRRLTQKCETELEKARVLFRWVIAKDINKHSVNNIVRPNATDRLLKGVKSGKETYHQLYKKLCSYAGLHCEIVLGFSKGAGYKPGMRMEGQTFRNSWTAVNINGSWRLVNCTWAARHVTGLKDKLPPIYHKYDEFYFLTDPEDHIYQHYPDDPEWQLLDIPLPFSEFLALPVVKSPFFNYGLRFYSNYGATLTTTTGMVEIRLLVPKILGFGSMLEPVYRAASEPRQIEGRTLLRLVNNEAIFTVALPQPGLFYFSIYVGDYWRSECLESAASFLINCPEMPGATSPPYPPVPFFGPTPVMEALKIQTDTHADPLVVCNSDIIEISFSLSHEDTRLTHTFQYFDVRDGSISDIDRYAFLRSRSDTAANYVIRCPKEGFFIFSLYAADVGDTDKKSINKSGASLPESKENSSTSLDCAFRYLIICQEPSPSVAMFPKTYQRWQQCALHEPLAGDLYIGKLIMFRLDVPVASEVFIVIGQIWHHLKRKERGTWEGQVHTGYQIGSATVYARFPGPEKETSLFSQILEYQIVEEAETEI</sequence>
<dbReference type="PROSITE" id="PS00478">
    <property type="entry name" value="LIM_DOMAIN_1"/>
    <property type="match status" value="1"/>
</dbReference>
<protein>
    <submittedName>
        <fullName evidence="8">Kyphoscoliosis peptidase</fullName>
    </submittedName>
</protein>
<gene>
    <name evidence="8" type="ORF">PoB_003710100</name>
</gene>
<evidence type="ECO:0000256" key="5">
    <source>
        <dbReference type="SAM" id="Coils"/>
    </source>
</evidence>
<evidence type="ECO:0000256" key="2">
    <source>
        <dbReference type="ARBA" id="ARBA00022833"/>
    </source>
</evidence>
<feature type="region of interest" description="Disordered" evidence="6">
    <location>
        <begin position="187"/>
        <end position="219"/>
    </location>
</feature>
<reference evidence="8 9" key="1">
    <citation type="journal article" date="2021" name="Elife">
        <title>Chloroplast acquisition without the gene transfer in kleptoplastic sea slugs, Plakobranchus ocellatus.</title>
        <authorList>
            <person name="Maeda T."/>
            <person name="Takahashi S."/>
            <person name="Yoshida T."/>
            <person name="Shimamura S."/>
            <person name="Takaki Y."/>
            <person name="Nagai Y."/>
            <person name="Toyoda A."/>
            <person name="Suzuki Y."/>
            <person name="Arimoto A."/>
            <person name="Ishii H."/>
            <person name="Satoh N."/>
            <person name="Nishiyama T."/>
            <person name="Hasebe M."/>
            <person name="Maruyama T."/>
            <person name="Minagawa J."/>
            <person name="Obokata J."/>
            <person name="Shigenobu S."/>
        </authorList>
    </citation>
    <scope>NUCLEOTIDE SEQUENCE [LARGE SCALE GENOMIC DNA]</scope>
</reference>
<evidence type="ECO:0000256" key="6">
    <source>
        <dbReference type="SAM" id="MobiDB-lite"/>
    </source>
</evidence>
<dbReference type="SMART" id="SM00132">
    <property type="entry name" value="LIM"/>
    <property type="match status" value="1"/>
</dbReference>
<organism evidence="8 9">
    <name type="scientific">Plakobranchus ocellatus</name>
    <dbReference type="NCBI Taxonomy" id="259542"/>
    <lineage>
        <taxon>Eukaryota</taxon>
        <taxon>Metazoa</taxon>
        <taxon>Spiralia</taxon>
        <taxon>Lophotrochozoa</taxon>
        <taxon>Mollusca</taxon>
        <taxon>Gastropoda</taxon>
        <taxon>Heterobranchia</taxon>
        <taxon>Euthyneura</taxon>
        <taxon>Panpulmonata</taxon>
        <taxon>Sacoglossa</taxon>
        <taxon>Placobranchoidea</taxon>
        <taxon>Plakobranchidae</taxon>
        <taxon>Plakobranchus</taxon>
    </lineage>
</organism>
<keyword evidence="3 4" id="KW-0440">LIM domain</keyword>
<dbReference type="SUPFAM" id="SSF54001">
    <property type="entry name" value="Cysteine proteinases"/>
    <property type="match status" value="1"/>
</dbReference>
<evidence type="ECO:0000256" key="1">
    <source>
        <dbReference type="ARBA" id="ARBA00022723"/>
    </source>
</evidence>
<feature type="compositionally biased region" description="Low complexity" evidence="6">
    <location>
        <begin position="24"/>
        <end position="33"/>
    </location>
</feature>
<evidence type="ECO:0000256" key="3">
    <source>
        <dbReference type="ARBA" id="ARBA00023038"/>
    </source>
</evidence>
<name>A0AAV4AR00_9GAST</name>
<dbReference type="Gene3D" id="2.10.110.10">
    <property type="entry name" value="Cysteine Rich Protein"/>
    <property type="match status" value="1"/>
</dbReference>
<dbReference type="AlphaFoldDB" id="A0AAV4AR00"/>
<proteinExistence type="predicted"/>
<dbReference type="Proteomes" id="UP000735302">
    <property type="component" value="Unassembled WGS sequence"/>
</dbReference>
<feature type="region of interest" description="Disordered" evidence="6">
    <location>
        <begin position="1"/>
        <end position="45"/>
    </location>
</feature>
<keyword evidence="2 4" id="KW-0862">Zinc</keyword>
<dbReference type="Pfam" id="PF23265">
    <property type="entry name" value="Ig-like_KY"/>
    <property type="match status" value="2"/>
</dbReference>
<dbReference type="InterPro" id="IPR038765">
    <property type="entry name" value="Papain-like_cys_pep_sf"/>
</dbReference>
<dbReference type="PANTHER" id="PTHR47020:SF1">
    <property type="entry name" value="HILLARIN"/>
    <property type="match status" value="1"/>
</dbReference>
<dbReference type="PROSITE" id="PS50023">
    <property type="entry name" value="LIM_DOMAIN_2"/>
    <property type="match status" value="1"/>
</dbReference>
<dbReference type="SMART" id="SM00460">
    <property type="entry name" value="TGc"/>
    <property type="match status" value="1"/>
</dbReference>
<feature type="coiled-coil region" evidence="5">
    <location>
        <begin position="292"/>
        <end position="323"/>
    </location>
</feature>
<feature type="domain" description="LIM zinc-binding" evidence="7">
    <location>
        <begin position="89"/>
        <end position="153"/>
    </location>
</feature>
<evidence type="ECO:0000256" key="4">
    <source>
        <dbReference type="PROSITE-ProRule" id="PRU00125"/>
    </source>
</evidence>
<feature type="compositionally biased region" description="Polar residues" evidence="6">
    <location>
        <begin position="201"/>
        <end position="219"/>
    </location>
</feature>
<accession>A0AAV4AR00</accession>
<dbReference type="PANTHER" id="PTHR47020">
    <property type="entry name" value="HILLARIN"/>
    <property type="match status" value="1"/>
</dbReference>
<dbReference type="InterPro" id="IPR001781">
    <property type="entry name" value="Znf_LIM"/>
</dbReference>
<dbReference type="GO" id="GO:0046872">
    <property type="term" value="F:metal ion binding"/>
    <property type="evidence" value="ECO:0007669"/>
    <property type="project" value="UniProtKB-KW"/>
</dbReference>
<keyword evidence="1 4" id="KW-0479">Metal-binding</keyword>
<dbReference type="EMBL" id="BLXT01004186">
    <property type="protein sequence ID" value="GFO10596.1"/>
    <property type="molecule type" value="Genomic_DNA"/>
</dbReference>
<comment type="caution">
    <text evidence="8">The sequence shown here is derived from an EMBL/GenBank/DDBJ whole genome shotgun (WGS) entry which is preliminary data.</text>
</comment>
<keyword evidence="9" id="KW-1185">Reference proteome</keyword>
<dbReference type="InterPro" id="IPR056564">
    <property type="entry name" value="Ig-like_KY"/>
</dbReference>